<feature type="transmembrane region" description="Helical" evidence="11">
    <location>
        <begin position="403"/>
        <end position="426"/>
    </location>
</feature>
<dbReference type="Proteomes" id="UP000603453">
    <property type="component" value="Unassembled WGS sequence"/>
</dbReference>
<feature type="transmembrane region" description="Helical" evidence="11">
    <location>
        <begin position="375"/>
        <end position="397"/>
    </location>
</feature>
<gene>
    <name evidence="13" type="ORF">INT47_012213</name>
</gene>
<evidence type="ECO:0000256" key="4">
    <source>
        <dbReference type="ARBA" id="ARBA00022692"/>
    </source>
</evidence>
<evidence type="ECO:0000256" key="3">
    <source>
        <dbReference type="ARBA" id="ARBA00022679"/>
    </source>
</evidence>
<keyword evidence="8" id="KW-0449">Lipoprotein</keyword>
<keyword evidence="14" id="KW-1185">Reference proteome</keyword>
<protein>
    <recommendedName>
        <fullName evidence="11">Palmitoyltransferase</fullName>
        <ecNumber evidence="11">2.3.1.225</ecNumber>
    </recommendedName>
</protein>
<feature type="transmembrane region" description="Helical" evidence="11">
    <location>
        <begin position="267"/>
        <end position="288"/>
    </location>
</feature>
<dbReference type="EC" id="2.3.1.225" evidence="11"/>
<comment type="domain">
    <text evidence="11">The DHHC domain is required for palmitoyltransferase activity.</text>
</comment>
<evidence type="ECO:0000256" key="8">
    <source>
        <dbReference type="ARBA" id="ARBA00023288"/>
    </source>
</evidence>
<dbReference type="InterPro" id="IPR039859">
    <property type="entry name" value="PFA4/ZDH16/20/ERF2-like"/>
</dbReference>
<sequence>MDSTLFLVLFLGAFGLIVFTLLFGEGPSLRHGPVGIFNRFLTEKLPRAISWTLLHTVGQGNVNRLGRSWAYCCESRNPFLQIFFVLLSSVSIVLFLYNALPHIPGPYLHKIHYLFIPAQIISLYVVYYLACSADPGIITHENLEKHLDYYKYDGLIYKPKTCTTCKLQKPARSKHCSMCKACVGRLDHHCAWVNRCVGENNQRYFFLFLFTLVEFCAYGAYLCFEVYRGMIIEWGLDQALVHDTRTGEKSVVTFRRAFLYVLHIDRIIGAIGILAGVVSAVVFIFFVYQLYLAGRGITTNEAFKWEMIEESVDRGELFKIVPVKPTANTTALAEKNYTKRYNKKTKEEEHVEEKKIESFEEIENIYDKGFLEKKMIGTCCLIFIIILLPPLGVFFMKGCGADFWINVCLTLLGYLPGHIHAFYVLVKEREENGARATIQQGQTYGAVPPS</sequence>
<comment type="subcellular location">
    <subcellularLocation>
        <location evidence="1">Membrane</location>
        <topology evidence="1">Multi-pass membrane protein</topology>
    </subcellularLocation>
</comment>
<comment type="similarity">
    <text evidence="2">Belongs to the UPF0057 (PMP3) family.</text>
</comment>
<accession>A0A8H7RAY8</accession>
<keyword evidence="4 11" id="KW-0812">Transmembrane</keyword>
<dbReference type="InterPro" id="IPR001594">
    <property type="entry name" value="Palmitoyltrfase_DHHC"/>
</dbReference>
<evidence type="ECO:0000313" key="14">
    <source>
        <dbReference type="Proteomes" id="UP000603453"/>
    </source>
</evidence>
<evidence type="ECO:0000256" key="1">
    <source>
        <dbReference type="ARBA" id="ARBA00004141"/>
    </source>
</evidence>
<evidence type="ECO:0000256" key="11">
    <source>
        <dbReference type="RuleBase" id="RU079119"/>
    </source>
</evidence>
<dbReference type="Pfam" id="PF01529">
    <property type="entry name" value="DHHC"/>
    <property type="match status" value="1"/>
</dbReference>
<proteinExistence type="inferred from homology"/>
<dbReference type="PROSITE" id="PS50216">
    <property type="entry name" value="DHHC"/>
    <property type="match status" value="1"/>
</dbReference>
<dbReference type="EMBL" id="JAEPRD010000026">
    <property type="protein sequence ID" value="KAG2207160.1"/>
    <property type="molecule type" value="Genomic_DNA"/>
</dbReference>
<evidence type="ECO:0000256" key="6">
    <source>
        <dbReference type="ARBA" id="ARBA00023136"/>
    </source>
</evidence>
<evidence type="ECO:0000256" key="5">
    <source>
        <dbReference type="ARBA" id="ARBA00022989"/>
    </source>
</evidence>
<feature type="transmembrane region" description="Helical" evidence="11">
    <location>
        <begin position="111"/>
        <end position="130"/>
    </location>
</feature>
<evidence type="ECO:0000259" key="12">
    <source>
        <dbReference type="Pfam" id="PF01529"/>
    </source>
</evidence>
<dbReference type="OrthoDB" id="9909019at2759"/>
<comment type="catalytic activity">
    <reaction evidence="10 11">
        <text>L-cysteinyl-[protein] + hexadecanoyl-CoA = S-hexadecanoyl-L-cysteinyl-[protein] + CoA</text>
        <dbReference type="Rhea" id="RHEA:36683"/>
        <dbReference type="Rhea" id="RHEA-COMP:10131"/>
        <dbReference type="Rhea" id="RHEA-COMP:11032"/>
        <dbReference type="ChEBI" id="CHEBI:29950"/>
        <dbReference type="ChEBI" id="CHEBI:57287"/>
        <dbReference type="ChEBI" id="CHEBI:57379"/>
        <dbReference type="ChEBI" id="CHEBI:74151"/>
        <dbReference type="EC" id="2.3.1.225"/>
    </reaction>
</comment>
<dbReference type="GO" id="GO:0006612">
    <property type="term" value="P:protein targeting to membrane"/>
    <property type="evidence" value="ECO:0007669"/>
    <property type="project" value="TreeGrafter"/>
</dbReference>
<evidence type="ECO:0000256" key="7">
    <source>
        <dbReference type="ARBA" id="ARBA00023139"/>
    </source>
</evidence>
<feature type="domain" description="Palmitoyltransferase DHHC" evidence="12">
    <location>
        <begin position="158"/>
        <end position="305"/>
    </location>
</feature>
<keyword evidence="3 11" id="KW-0808">Transferase</keyword>
<organism evidence="13 14">
    <name type="scientific">Mucor saturninus</name>
    <dbReference type="NCBI Taxonomy" id="64648"/>
    <lineage>
        <taxon>Eukaryota</taxon>
        <taxon>Fungi</taxon>
        <taxon>Fungi incertae sedis</taxon>
        <taxon>Mucoromycota</taxon>
        <taxon>Mucoromycotina</taxon>
        <taxon>Mucoromycetes</taxon>
        <taxon>Mucorales</taxon>
        <taxon>Mucorineae</taxon>
        <taxon>Mucoraceae</taxon>
        <taxon>Mucor</taxon>
    </lineage>
</organism>
<keyword evidence="5 11" id="KW-1133">Transmembrane helix</keyword>
<dbReference type="Pfam" id="PF01679">
    <property type="entry name" value="Pmp3"/>
    <property type="match status" value="1"/>
</dbReference>
<evidence type="ECO:0000256" key="9">
    <source>
        <dbReference type="ARBA" id="ARBA00023315"/>
    </source>
</evidence>
<evidence type="ECO:0000313" key="13">
    <source>
        <dbReference type="EMBL" id="KAG2207160.1"/>
    </source>
</evidence>
<dbReference type="AlphaFoldDB" id="A0A8H7RAY8"/>
<keyword evidence="9 11" id="KW-0012">Acyltransferase</keyword>
<dbReference type="GO" id="GO:0019706">
    <property type="term" value="F:protein-cysteine S-palmitoyltransferase activity"/>
    <property type="evidence" value="ECO:0007669"/>
    <property type="project" value="UniProtKB-EC"/>
</dbReference>
<dbReference type="InterPro" id="IPR000612">
    <property type="entry name" value="PMP3"/>
</dbReference>
<keyword evidence="6 11" id="KW-0472">Membrane</keyword>
<name>A0A8H7RAY8_9FUNG</name>
<dbReference type="PANTHER" id="PTHR22883">
    <property type="entry name" value="ZINC FINGER DHHC DOMAIN CONTAINING PROTEIN"/>
    <property type="match status" value="1"/>
</dbReference>
<dbReference type="GO" id="GO:0005794">
    <property type="term" value="C:Golgi apparatus"/>
    <property type="evidence" value="ECO:0007669"/>
    <property type="project" value="TreeGrafter"/>
</dbReference>
<dbReference type="GO" id="GO:0005783">
    <property type="term" value="C:endoplasmic reticulum"/>
    <property type="evidence" value="ECO:0007669"/>
    <property type="project" value="TreeGrafter"/>
</dbReference>
<evidence type="ECO:0000256" key="2">
    <source>
        <dbReference type="ARBA" id="ARBA00009530"/>
    </source>
</evidence>
<evidence type="ECO:0000256" key="10">
    <source>
        <dbReference type="ARBA" id="ARBA00048048"/>
    </source>
</evidence>
<comment type="caution">
    <text evidence="13">The sequence shown here is derived from an EMBL/GenBank/DDBJ whole genome shotgun (WGS) entry which is preliminary data.</text>
</comment>
<feature type="transmembrane region" description="Helical" evidence="11">
    <location>
        <begin position="78"/>
        <end position="99"/>
    </location>
</feature>
<reference evidence="13" key="1">
    <citation type="submission" date="2020-12" db="EMBL/GenBank/DDBJ databases">
        <title>Metabolic potential, ecology and presence of endohyphal bacteria is reflected in genomic diversity of Mucoromycotina.</title>
        <authorList>
            <person name="Muszewska A."/>
            <person name="Okrasinska A."/>
            <person name="Steczkiewicz K."/>
            <person name="Drgas O."/>
            <person name="Orlowska M."/>
            <person name="Perlinska-Lenart U."/>
            <person name="Aleksandrzak-Piekarczyk T."/>
            <person name="Szatraj K."/>
            <person name="Zielenkiewicz U."/>
            <person name="Pilsyk S."/>
            <person name="Malc E."/>
            <person name="Mieczkowski P."/>
            <person name="Kruszewska J.S."/>
            <person name="Biernat P."/>
            <person name="Pawlowska J."/>
        </authorList>
    </citation>
    <scope>NUCLEOTIDE SEQUENCE</scope>
    <source>
        <strain evidence="13">WA0000017839</strain>
    </source>
</reference>
<comment type="similarity">
    <text evidence="11">Belongs to the DHHC palmitoyltransferase family.</text>
</comment>
<feature type="transmembrane region" description="Helical" evidence="11">
    <location>
        <begin position="204"/>
        <end position="227"/>
    </location>
</feature>
<keyword evidence="7" id="KW-0564">Palmitate</keyword>
<dbReference type="GO" id="GO:0016020">
    <property type="term" value="C:membrane"/>
    <property type="evidence" value="ECO:0007669"/>
    <property type="project" value="UniProtKB-SubCell"/>
</dbReference>